<keyword evidence="1" id="KW-0472">Membrane</keyword>
<evidence type="ECO:0000256" key="1">
    <source>
        <dbReference type="SAM" id="Phobius"/>
    </source>
</evidence>
<evidence type="ECO:0000313" key="4">
    <source>
        <dbReference type="Proteomes" id="UP000294613"/>
    </source>
</evidence>
<reference evidence="3 4" key="2">
    <citation type="submission" date="2019-03" db="EMBL/GenBank/DDBJ databases">
        <title>Genomic Encyclopedia of Type Strains, Phase IV (KMG-IV): sequencing the most valuable type-strain genomes for metagenomic binning, comparative biology and taxonomic classification.</title>
        <authorList>
            <person name="Goeker M."/>
        </authorList>
    </citation>
    <scope>NUCLEOTIDE SEQUENCE [LARGE SCALE GENOMIC DNA]</scope>
    <source>
        <strain evidence="3 4">DSM 103426</strain>
    </source>
</reference>
<keyword evidence="5" id="KW-1185">Reference proteome</keyword>
<gene>
    <name evidence="3" type="ORF">EDD74_12270</name>
    <name evidence="2" type="ORF">FAEUMB_31910</name>
</gene>
<sequence>MFLIMIISMIIGLSLSFFLARRYDMSEKVDKGIEVCYWKLSYRRKLIRTLWMIPVWIMINIVIYKEFPAYSYARIIGVILFLPVFIQAAYNYKKWKNETAQEEDVKY</sequence>
<feature type="transmembrane region" description="Helical" evidence="1">
    <location>
        <begin position="46"/>
        <end position="64"/>
    </location>
</feature>
<keyword evidence="1" id="KW-1133">Transmembrane helix</keyword>
<keyword evidence="1" id="KW-0812">Transmembrane</keyword>
<dbReference type="EMBL" id="BHEO01000008">
    <property type="protein sequence ID" value="GBU06650.1"/>
    <property type="molecule type" value="Genomic_DNA"/>
</dbReference>
<feature type="transmembrane region" description="Helical" evidence="1">
    <location>
        <begin position="70"/>
        <end position="90"/>
    </location>
</feature>
<evidence type="ECO:0000313" key="3">
    <source>
        <dbReference type="EMBL" id="TCS65575.1"/>
    </source>
</evidence>
<evidence type="ECO:0000313" key="2">
    <source>
        <dbReference type="EMBL" id="GBU06650.1"/>
    </source>
</evidence>
<dbReference type="Proteomes" id="UP000294613">
    <property type="component" value="Unassembled WGS sequence"/>
</dbReference>
<organism evidence="3 4">
    <name type="scientific">Faecalimonas umbilicata</name>
    <dbReference type="NCBI Taxonomy" id="1912855"/>
    <lineage>
        <taxon>Bacteria</taxon>
        <taxon>Bacillati</taxon>
        <taxon>Bacillota</taxon>
        <taxon>Clostridia</taxon>
        <taxon>Lachnospirales</taxon>
        <taxon>Lachnospiraceae</taxon>
        <taxon>Faecalimonas</taxon>
    </lineage>
</organism>
<proteinExistence type="predicted"/>
<accession>A0A4R3JJ96</accession>
<comment type="caution">
    <text evidence="3">The sequence shown here is derived from an EMBL/GenBank/DDBJ whole genome shotgun (WGS) entry which is preliminary data.</text>
</comment>
<name>A0A4R3JJ96_9FIRM</name>
<dbReference type="Proteomes" id="UP000702954">
    <property type="component" value="Unassembled WGS sequence"/>
</dbReference>
<feature type="transmembrane region" description="Helical" evidence="1">
    <location>
        <begin position="6"/>
        <end position="25"/>
    </location>
</feature>
<dbReference type="AlphaFoldDB" id="A0A4R3JJ96"/>
<dbReference type="EMBL" id="SLZV01000022">
    <property type="protein sequence ID" value="TCS65575.1"/>
    <property type="molecule type" value="Genomic_DNA"/>
</dbReference>
<reference evidence="2 5" key="1">
    <citation type="journal article" date="2018" name="Int. J. Syst. Evol. Microbiol.">
        <title>Draft Genome Sequence of Faecalimonas umbilicata JCM 30896T, an Acetate-Producing Bacterium Isolated from Human Feces.</title>
        <authorList>
            <person name="Sakamoto M."/>
            <person name="Ikeyama N."/>
            <person name="Yuki M."/>
            <person name="Ohkuma M."/>
        </authorList>
    </citation>
    <scope>NUCLEOTIDE SEQUENCE [LARGE SCALE GENOMIC DNA]</scope>
    <source>
        <strain evidence="2 5">EGH7</strain>
    </source>
</reference>
<protein>
    <submittedName>
        <fullName evidence="3">Uncharacterized protein</fullName>
    </submittedName>
</protein>
<evidence type="ECO:0000313" key="5">
    <source>
        <dbReference type="Proteomes" id="UP000702954"/>
    </source>
</evidence>